<dbReference type="PRINTS" id="PR01403">
    <property type="entry name" value="8OXTPHPHTASE"/>
</dbReference>
<comment type="catalytic activity">
    <reaction evidence="18">
        <text>N(6)-methyl-ATP + H2O = N(6)-methyl-AMP + diphosphate + H(+)</text>
        <dbReference type="Rhea" id="RHEA:67608"/>
        <dbReference type="ChEBI" id="CHEBI:15377"/>
        <dbReference type="ChEBI" id="CHEBI:15378"/>
        <dbReference type="ChEBI" id="CHEBI:33019"/>
        <dbReference type="ChEBI" id="CHEBI:144842"/>
        <dbReference type="ChEBI" id="CHEBI:172873"/>
    </reaction>
    <physiologicalReaction direction="left-to-right" evidence="18">
        <dbReference type="Rhea" id="RHEA:67609"/>
    </physiologicalReaction>
</comment>
<keyword evidence="4" id="KW-0479">Metal-binding</keyword>
<proteinExistence type="inferred from homology"/>
<comment type="catalytic activity">
    <reaction evidence="10">
        <text>2-oxo-ATP + H2O = 2-oxo-AMP + diphosphate + H(+)</text>
        <dbReference type="Rhea" id="RHEA:67392"/>
        <dbReference type="ChEBI" id="CHEBI:15377"/>
        <dbReference type="ChEBI" id="CHEBI:15378"/>
        <dbReference type="ChEBI" id="CHEBI:33019"/>
        <dbReference type="ChEBI" id="CHEBI:71395"/>
        <dbReference type="ChEBI" id="CHEBI:172878"/>
    </reaction>
    <physiologicalReaction direction="left-to-right" evidence="10">
        <dbReference type="Rhea" id="RHEA:67393"/>
    </physiologicalReaction>
</comment>
<dbReference type="OrthoDB" id="30619at2759"/>
<name>L8HF65_ACACF</name>
<evidence type="ECO:0000256" key="17">
    <source>
        <dbReference type="ARBA" id="ARBA00032071"/>
    </source>
</evidence>
<dbReference type="PANTHER" id="PTHR43758">
    <property type="entry name" value="7,8-DIHYDRO-8-OXOGUANINE TRIPHOSPHATASE"/>
    <property type="match status" value="1"/>
</dbReference>
<evidence type="ECO:0000256" key="7">
    <source>
        <dbReference type="ARBA" id="ARBA00024448"/>
    </source>
</evidence>
<evidence type="ECO:0000313" key="23">
    <source>
        <dbReference type="EMBL" id="ELR23892.1"/>
    </source>
</evidence>
<dbReference type="InterPro" id="IPR000086">
    <property type="entry name" value="NUDIX_hydrolase_dom"/>
</dbReference>
<evidence type="ECO:0000256" key="9">
    <source>
        <dbReference type="ARBA" id="ARBA00024486"/>
    </source>
</evidence>
<dbReference type="KEGG" id="acan:ACA1_074590"/>
<comment type="catalytic activity">
    <reaction evidence="8">
        <text>2-oxo-dATP + H2O = 2-oxo-dAMP + diphosphate + H(+)</text>
        <dbReference type="Rhea" id="RHEA:31583"/>
        <dbReference type="ChEBI" id="CHEBI:15377"/>
        <dbReference type="ChEBI" id="CHEBI:15378"/>
        <dbReference type="ChEBI" id="CHEBI:33019"/>
        <dbReference type="ChEBI" id="CHEBI:63212"/>
        <dbReference type="ChEBI" id="CHEBI:77897"/>
        <dbReference type="EC" id="3.6.1.56"/>
    </reaction>
    <physiologicalReaction direction="left-to-right" evidence="8">
        <dbReference type="Rhea" id="RHEA:31584"/>
    </physiologicalReaction>
</comment>
<dbReference type="PROSITE" id="PS51462">
    <property type="entry name" value="NUDIX"/>
    <property type="match status" value="1"/>
</dbReference>
<comment type="similarity">
    <text evidence="2">Belongs to the Nudix hydrolase family.</text>
</comment>
<keyword evidence="5 23" id="KW-0378">Hydrolase</keyword>
<evidence type="ECO:0000256" key="14">
    <source>
        <dbReference type="ARBA" id="ARBA00030634"/>
    </source>
</evidence>
<evidence type="ECO:0000256" key="2">
    <source>
        <dbReference type="ARBA" id="ARBA00005582"/>
    </source>
</evidence>
<comment type="catalytic activity">
    <reaction evidence="7">
        <text>8-oxo-dATP + H2O = 8-oxo-dAMP + diphosphate + H(+)</text>
        <dbReference type="Rhea" id="RHEA:65396"/>
        <dbReference type="ChEBI" id="CHEBI:15377"/>
        <dbReference type="ChEBI" id="CHEBI:15378"/>
        <dbReference type="ChEBI" id="CHEBI:33019"/>
        <dbReference type="ChEBI" id="CHEBI:71361"/>
        <dbReference type="ChEBI" id="CHEBI:172871"/>
    </reaction>
    <physiologicalReaction direction="left-to-right" evidence="7">
        <dbReference type="Rhea" id="RHEA:65397"/>
    </physiologicalReaction>
</comment>
<dbReference type="GO" id="GO:0008413">
    <property type="term" value="F:8-oxo-7,8-dihydroguanosine triphosphate pyrophosphatase activity"/>
    <property type="evidence" value="ECO:0007669"/>
    <property type="project" value="InterPro"/>
</dbReference>
<evidence type="ECO:0000256" key="11">
    <source>
        <dbReference type="ARBA" id="ARBA00026103"/>
    </source>
</evidence>
<evidence type="ECO:0000256" key="15">
    <source>
        <dbReference type="ARBA" id="ARBA00030682"/>
    </source>
</evidence>
<dbReference type="AlphaFoldDB" id="L8HF65"/>
<evidence type="ECO:0000256" key="3">
    <source>
        <dbReference type="ARBA" id="ARBA00011245"/>
    </source>
</evidence>
<dbReference type="InterPro" id="IPR003563">
    <property type="entry name" value="8ODP"/>
</dbReference>
<evidence type="ECO:0000256" key="1">
    <source>
        <dbReference type="ARBA" id="ARBA00001946"/>
    </source>
</evidence>
<evidence type="ECO:0000256" key="20">
    <source>
        <dbReference type="ARBA" id="ARBA00049032"/>
    </source>
</evidence>
<evidence type="ECO:0000259" key="22">
    <source>
        <dbReference type="PROSITE" id="PS51462"/>
    </source>
</evidence>
<dbReference type="SUPFAM" id="SSF55811">
    <property type="entry name" value="Nudix"/>
    <property type="match status" value="1"/>
</dbReference>
<evidence type="ECO:0000256" key="21">
    <source>
        <dbReference type="ARBA" id="ARBA00053094"/>
    </source>
</evidence>
<evidence type="ECO:0000313" key="24">
    <source>
        <dbReference type="Proteomes" id="UP000011083"/>
    </source>
</evidence>
<comment type="catalytic activity">
    <reaction evidence="19">
        <text>O(6)-methyl-dGTP + H2O = O(6)-methyl-dGMP + diphosphate + H(+)</text>
        <dbReference type="Rhea" id="RHEA:67600"/>
        <dbReference type="ChEBI" id="CHEBI:15377"/>
        <dbReference type="ChEBI" id="CHEBI:15378"/>
        <dbReference type="ChEBI" id="CHEBI:33019"/>
        <dbReference type="ChEBI" id="CHEBI:169974"/>
        <dbReference type="ChEBI" id="CHEBI:169975"/>
    </reaction>
    <physiologicalReaction direction="left-to-right" evidence="19">
        <dbReference type="Rhea" id="RHEA:67601"/>
    </physiologicalReaction>
</comment>
<dbReference type="PANTHER" id="PTHR43758:SF2">
    <property type="entry name" value="OXIDIZED PURINE NUCLEOSIDE TRIPHOSPHATE HYDROLASE"/>
    <property type="match status" value="1"/>
</dbReference>
<dbReference type="EMBL" id="KB007842">
    <property type="protein sequence ID" value="ELR23892.1"/>
    <property type="molecule type" value="Genomic_DNA"/>
</dbReference>
<evidence type="ECO:0000256" key="5">
    <source>
        <dbReference type="ARBA" id="ARBA00022801"/>
    </source>
</evidence>
<dbReference type="Gene3D" id="3.90.79.10">
    <property type="entry name" value="Nucleoside Triphosphate Pyrophosphohydrolase"/>
    <property type="match status" value="1"/>
</dbReference>
<keyword evidence="6" id="KW-0460">Magnesium</keyword>
<dbReference type="GO" id="GO:0046872">
    <property type="term" value="F:metal ion binding"/>
    <property type="evidence" value="ECO:0007669"/>
    <property type="project" value="UniProtKB-KW"/>
</dbReference>
<dbReference type="InterPro" id="IPR015797">
    <property type="entry name" value="NUDIX_hydrolase-like_dom_sf"/>
</dbReference>
<evidence type="ECO:0000256" key="4">
    <source>
        <dbReference type="ARBA" id="ARBA00022723"/>
    </source>
</evidence>
<dbReference type="Pfam" id="PF00293">
    <property type="entry name" value="NUDIX"/>
    <property type="match status" value="1"/>
</dbReference>
<keyword evidence="24" id="KW-1185">Reference proteome</keyword>
<evidence type="ECO:0000256" key="8">
    <source>
        <dbReference type="ARBA" id="ARBA00024459"/>
    </source>
</evidence>
<comment type="function">
    <text evidence="21">Oxidized purine nucleoside triphosphate hydrolase which is a prominent sanitizer of the oxidized nucleotide pool. Catalyzes the hydrolysis of 2-oxo-dATP (2-hydroxy-dATP) into 2-oxo-dAMP. Also has a significant hydrolase activity toward 2-oxo-ATP, 8-oxo-dGTP and 8-oxo-dATP. Through the hydrolysis of oxidized purine nucleoside triphosphates, prevents their incorporation into DNA and the subsequent transversions A:T to C:G and G:C to T:A. Also catalyzes the hydrolysis of methylated purine nucleoside triphosphate preventing their integration into DNA. Through this antimutagenic activity protects cells from oxidative stress.</text>
</comment>
<feature type="domain" description="Nudix hydrolase" evidence="22">
    <location>
        <begin position="1"/>
        <end position="104"/>
    </location>
</feature>
<comment type="catalytic activity">
    <reaction evidence="9">
        <text>8-oxo-dGTP + H2O = 8-oxo-dGMP + diphosphate + H(+)</text>
        <dbReference type="Rhea" id="RHEA:31575"/>
        <dbReference type="ChEBI" id="CHEBI:15377"/>
        <dbReference type="ChEBI" id="CHEBI:15378"/>
        <dbReference type="ChEBI" id="CHEBI:33019"/>
        <dbReference type="ChEBI" id="CHEBI:63224"/>
        <dbReference type="ChEBI" id="CHEBI:77896"/>
    </reaction>
    <physiologicalReaction direction="left-to-right" evidence="9">
        <dbReference type="Rhea" id="RHEA:31576"/>
    </physiologicalReaction>
</comment>
<evidence type="ECO:0000256" key="12">
    <source>
        <dbReference type="ARBA" id="ARBA00026218"/>
    </source>
</evidence>
<evidence type="ECO:0000256" key="10">
    <source>
        <dbReference type="ARBA" id="ARBA00024596"/>
    </source>
</evidence>
<dbReference type="VEuPathDB" id="AmoebaDB:ACA1_074590"/>
<dbReference type="CDD" id="cd03427">
    <property type="entry name" value="NUDIX_MTH1_Nudt1"/>
    <property type="match status" value="1"/>
</dbReference>
<dbReference type="STRING" id="1257118.L8HF65"/>
<gene>
    <name evidence="23" type="ORF">ACA1_074590</name>
</gene>
<evidence type="ECO:0000256" key="16">
    <source>
        <dbReference type="ARBA" id="ARBA00031927"/>
    </source>
</evidence>
<evidence type="ECO:0000256" key="18">
    <source>
        <dbReference type="ARBA" id="ARBA00048002"/>
    </source>
</evidence>
<dbReference type="Proteomes" id="UP000011083">
    <property type="component" value="Unassembled WGS sequence"/>
</dbReference>
<dbReference type="GeneID" id="14924877"/>
<reference evidence="23 24" key="1">
    <citation type="journal article" date="2013" name="Genome Biol.">
        <title>Genome of Acanthamoeba castellanii highlights extensive lateral gene transfer and early evolution of tyrosine kinase signaling.</title>
        <authorList>
            <person name="Clarke M."/>
            <person name="Lohan A.J."/>
            <person name="Liu B."/>
            <person name="Lagkouvardos I."/>
            <person name="Roy S."/>
            <person name="Zafar N."/>
            <person name="Bertelli C."/>
            <person name="Schilde C."/>
            <person name="Kianianmomeni A."/>
            <person name="Burglin T.R."/>
            <person name="Frech C."/>
            <person name="Turcotte B."/>
            <person name="Kopec K.O."/>
            <person name="Synnott J.M."/>
            <person name="Choo C."/>
            <person name="Paponov I."/>
            <person name="Finkler A."/>
            <person name="Soon Heng Tan C."/>
            <person name="Hutchins A.P."/>
            <person name="Weinmeier T."/>
            <person name="Rattei T."/>
            <person name="Chu J.S."/>
            <person name="Gimenez G."/>
            <person name="Irimia M."/>
            <person name="Rigden D.J."/>
            <person name="Fitzpatrick D.A."/>
            <person name="Lorenzo-Morales J."/>
            <person name="Bateman A."/>
            <person name="Chiu C.H."/>
            <person name="Tang P."/>
            <person name="Hegemann P."/>
            <person name="Fromm H."/>
            <person name="Raoult D."/>
            <person name="Greub G."/>
            <person name="Miranda-Saavedra D."/>
            <person name="Chen N."/>
            <person name="Nash P."/>
            <person name="Ginger M.L."/>
            <person name="Horn M."/>
            <person name="Schaap P."/>
            <person name="Caler L."/>
            <person name="Loftus B."/>
        </authorList>
    </citation>
    <scope>NUCLEOTIDE SEQUENCE [LARGE SCALE GENOMIC DNA]</scope>
    <source>
        <strain evidence="23 24">Neff</strain>
    </source>
</reference>
<protein>
    <recommendedName>
        <fullName evidence="12">Oxidized purine nucleoside triphosphate hydrolase</fullName>
        <ecNumber evidence="11">3.6.1.56</ecNumber>
    </recommendedName>
    <alternativeName>
        <fullName evidence="16">2-hydroxy-dATP diphosphatase</fullName>
    </alternativeName>
    <alternativeName>
        <fullName evidence="15">7,8-dihydro-8-oxoguanine triphosphatase</fullName>
    </alternativeName>
    <alternativeName>
        <fullName evidence="14">8-oxo-dGTPase</fullName>
    </alternativeName>
    <alternativeName>
        <fullName evidence="17">Methylated purine nucleoside triphosphate hydrolase</fullName>
    </alternativeName>
    <alternativeName>
        <fullName evidence="13">Nucleoside diphosphate-linked moiety X motif 1</fullName>
    </alternativeName>
</protein>
<comment type="subunit">
    <text evidence="3">Monomer.</text>
</comment>
<evidence type="ECO:0000256" key="19">
    <source>
        <dbReference type="ARBA" id="ARBA00048894"/>
    </source>
</evidence>
<dbReference type="GO" id="GO:0005737">
    <property type="term" value="C:cytoplasm"/>
    <property type="evidence" value="ECO:0007669"/>
    <property type="project" value="TreeGrafter"/>
</dbReference>
<evidence type="ECO:0000256" key="13">
    <source>
        <dbReference type="ARBA" id="ARBA00029673"/>
    </source>
</evidence>
<sequence>MLRLTTLCYVRREGEILLAMKKRGFGKGKWNGGKVEGGESIREAAVRECLEESGLELQPSDLQWKGVVEFIYHGNPAWNNRCHIYVTEQYKNDIQETEGTSTHI</sequence>
<dbReference type="EC" id="3.6.1.56" evidence="11"/>
<comment type="catalytic activity">
    <reaction evidence="20">
        <text>N(6)-methyl-dATP + H2O = N(6)-methyl-dAMP + diphosphate + H(+)</text>
        <dbReference type="Rhea" id="RHEA:67604"/>
        <dbReference type="ChEBI" id="CHEBI:15377"/>
        <dbReference type="ChEBI" id="CHEBI:15378"/>
        <dbReference type="ChEBI" id="CHEBI:33019"/>
        <dbReference type="ChEBI" id="CHEBI:169976"/>
        <dbReference type="ChEBI" id="CHEBI:172872"/>
    </reaction>
    <physiologicalReaction direction="left-to-right" evidence="20">
        <dbReference type="Rhea" id="RHEA:67605"/>
    </physiologicalReaction>
</comment>
<dbReference type="GO" id="GO:0042262">
    <property type="term" value="P:DNA protection"/>
    <property type="evidence" value="ECO:0007669"/>
    <property type="project" value="InterPro"/>
</dbReference>
<dbReference type="GO" id="GO:0008828">
    <property type="term" value="F:dATP diphosphatase activity"/>
    <property type="evidence" value="ECO:0007669"/>
    <property type="project" value="UniProtKB-EC"/>
</dbReference>
<accession>L8HF65</accession>
<organism evidence="23 24">
    <name type="scientific">Acanthamoeba castellanii (strain ATCC 30010 / Neff)</name>
    <dbReference type="NCBI Taxonomy" id="1257118"/>
    <lineage>
        <taxon>Eukaryota</taxon>
        <taxon>Amoebozoa</taxon>
        <taxon>Discosea</taxon>
        <taxon>Longamoebia</taxon>
        <taxon>Centramoebida</taxon>
        <taxon>Acanthamoebidae</taxon>
        <taxon>Acanthamoeba</taxon>
    </lineage>
</organism>
<evidence type="ECO:0000256" key="6">
    <source>
        <dbReference type="ARBA" id="ARBA00022842"/>
    </source>
</evidence>
<dbReference type="RefSeq" id="XP_004353420.1">
    <property type="nucleotide sequence ID" value="XM_004353368.1"/>
</dbReference>
<comment type="cofactor">
    <cofactor evidence="1">
        <name>Mg(2+)</name>
        <dbReference type="ChEBI" id="CHEBI:18420"/>
    </cofactor>
</comment>